<evidence type="ECO:0000313" key="3">
    <source>
        <dbReference type="EMBL" id="QGZ96224.1"/>
    </source>
</evidence>
<dbReference type="InterPro" id="IPR000873">
    <property type="entry name" value="AMP-dep_synth/lig_dom"/>
</dbReference>
<feature type="domain" description="AMP-dependent synthetase/ligase" evidence="2">
    <location>
        <begin position="75"/>
        <end position="455"/>
    </location>
</feature>
<comment type="similarity">
    <text evidence="1">Belongs to the ATP-dependent AMP-binding enzyme family.</text>
</comment>
<dbReference type="PANTHER" id="PTHR43201:SF8">
    <property type="entry name" value="ACYL-COA SYNTHETASE FAMILY MEMBER 3"/>
    <property type="match status" value="1"/>
</dbReference>
<evidence type="ECO:0000256" key="1">
    <source>
        <dbReference type="ARBA" id="ARBA00006432"/>
    </source>
</evidence>
<keyword evidence="3" id="KW-0436">Ligase</keyword>
<dbReference type="PANTHER" id="PTHR43201">
    <property type="entry name" value="ACYL-COA SYNTHETASE"/>
    <property type="match status" value="1"/>
</dbReference>
<gene>
    <name evidence="3" type="primary">fadD</name>
    <name evidence="3" type="ORF">DSM104635_03082</name>
</gene>
<dbReference type="SUPFAM" id="SSF56801">
    <property type="entry name" value="Acetyl-CoA synthetase-like"/>
    <property type="match status" value="1"/>
</dbReference>
<sequence length="642" mass="67803">MARPPDKPAPLAGVGPHATVTNVTNLADPSASVPTRPVRLAPKSGRAEMRSDGAIVLTSTAPLAPYPQSWNAKIEQWAQEAPSRVFLTESDGAGGRRTITYAETLAAVESIGEGLLNLGLNAETPLAVLAENSIECALITLAAMWVGVPASPVSPPYALKATDFTKLSGVFAALQPGAIYVADGARYGAAIQAAAPVDAVIISGRAPIPGRETIALTDLRNSTPSARTAKANAAVTGDTIAKILFTSGSSGAPKPVILPHGMLAVNRQQCAQAYAFLNDGPPVMVDWLPWHHTFGGNNNLGQILWCGGELHIDDGGPTPAGIGRTVELLRAHPPTFYINTPGAFEALLPYLRNDKHFAQRFFSRLQLLQYGGALLAQHVWRAIDEIAVATTGERILMVSGLGSTECGPTPVQSTWEQHRKPEAGLPLAGVEAKLVPVETTWELRLRGPCVTPGYWRRPDLTAAAFDDEGFFKTGDAVLPLDPEDFSQGLLFDGRISENFKLSSGTWVQAVALRTRLLAALAPLVNDAVITGHNQGQVGAIAFPDMNVARKIASAHTDLTDEEVLAAPALRDWVQTRVSTLAGSAVGASERIARLALETEAPSFDNGELTDKGAAASRIVLSRRIDVVTALHAVTPPAAIFIA</sequence>
<dbReference type="InterPro" id="IPR020845">
    <property type="entry name" value="AMP-binding_CS"/>
</dbReference>
<dbReference type="Gene3D" id="3.40.50.12780">
    <property type="entry name" value="N-terminal domain of ligase-like"/>
    <property type="match status" value="1"/>
</dbReference>
<dbReference type="AlphaFoldDB" id="A0A6I6MUV1"/>
<dbReference type="InterPro" id="IPR042099">
    <property type="entry name" value="ANL_N_sf"/>
</dbReference>
<dbReference type="PROSITE" id="PS00455">
    <property type="entry name" value="AMP_BINDING"/>
    <property type="match status" value="1"/>
</dbReference>
<keyword evidence="4" id="KW-1185">Reference proteome</keyword>
<reference evidence="4" key="1">
    <citation type="submission" date="2019-12" db="EMBL/GenBank/DDBJ databases">
        <title>Complete genome of Terracaulis silvestris 0127_4.</title>
        <authorList>
            <person name="Vieira S."/>
            <person name="Riedel T."/>
            <person name="Sproer C."/>
            <person name="Pascual J."/>
            <person name="Boedeker C."/>
            <person name="Overmann J."/>
        </authorList>
    </citation>
    <scope>NUCLEOTIDE SEQUENCE [LARGE SCALE GENOMIC DNA]</scope>
    <source>
        <strain evidence="4">0127_4</strain>
    </source>
</reference>
<dbReference type="GO" id="GO:0031956">
    <property type="term" value="F:medium-chain fatty acid-CoA ligase activity"/>
    <property type="evidence" value="ECO:0007669"/>
    <property type="project" value="TreeGrafter"/>
</dbReference>
<proteinExistence type="inferred from homology"/>
<protein>
    <submittedName>
        <fullName evidence="3">Long-chain-fatty-acid--CoA ligase</fullName>
        <ecNumber evidence="3">6.2.1.3</ecNumber>
    </submittedName>
</protein>
<evidence type="ECO:0000313" key="4">
    <source>
        <dbReference type="Proteomes" id="UP000431269"/>
    </source>
</evidence>
<dbReference type="KEGG" id="tsv:DSM104635_03082"/>
<evidence type="ECO:0000259" key="2">
    <source>
        <dbReference type="Pfam" id="PF00501"/>
    </source>
</evidence>
<dbReference type="EMBL" id="CP047045">
    <property type="protein sequence ID" value="QGZ96224.1"/>
    <property type="molecule type" value="Genomic_DNA"/>
</dbReference>
<dbReference type="EC" id="6.2.1.3" evidence="3"/>
<dbReference type="Pfam" id="PF00501">
    <property type="entry name" value="AMP-binding"/>
    <property type="match status" value="1"/>
</dbReference>
<accession>A0A6I6MUV1</accession>
<organism evidence="3 4">
    <name type="scientific">Terricaulis silvestris</name>
    <dbReference type="NCBI Taxonomy" id="2686094"/>
    <lineage>
        <taxon>Bacteria</taxon>
        <taxon>Pseudomonadati</taxon>
        <taxon>Pseudomonadota</taxon>
        <taxon>Alphaproteobacteria</taxon>
        <taxon>Caulobacterales</taxon>
        <taxon>Caulobacteraceae</taxon>
        <taxon>Terricaulis</taxon>
    </lineage>
</organism>
<dbReference type="RefSeq" id="WP_158767027.1">
    <property type="nucleotide sequence ID" value="NZ_CP047045.1"/>
</dbReference>
<name>A0A6I6MUV1_9CAUL</name>
<dbReference type="Proteomes" id="UP000431269">
    <property type="component" value="Chromosome"/>
</dbReference>
<dbReference type="GO" id="GO:0004467">
    <property type="term" value="F:long-chain fatty acid-CoA ligase activity"/>
    <property type="evidence" value="ECO:0007669"/>
    <property type="project" value="UniProtKB-EC"/>
</dbReference>